<dbReference type="SUPFAM" id="SSF48498">
    <property type="entry name" value="Tetracyclin repressor-like, C-terminal domain"/>
    <property type="match status" value="1"/>
</dbReference>
<evidence type="ECO:0000256" key="2">
    <source>
        <dbReference type="ARBA" id="ARBA00023125"/>
    </source>
</evidence>
<dbReference type="InterPro" id="IPR001647">
    <property type="entry name" value="HTH_TetR"/>
</dbReference>
<dbReference type="SUPFAM" id="SSF46689">
    <property type="entry name" value="Homeodomain-like"/>
    <property type="match status" value="1"/>
</dbReference>
<protein>
    <submittedName>
        <fullName evidence="6">TetR family transcriptional regulator</fullName>
    </submittedName>
</protein>
<dbReference type="InterPro" id="IPR050109">
    <property type="entry name" value="HTH-type_TetR-like_transc_reg"/>
</dbReference>
<keyword evidence="3" id="KW-0804">Transcription</keyword>
<accession>A0A1J0VNI4</accession>
<keyword evidence="7" id="KW-1185">Reference proteome</keyword>
<evidence type="ECO:0000259" key="5">
    <source>
        <dbReference type="PROSITE" id="PS50977"/>
    </source>
</evidence>
<dbReference type="PANTHER" id="PTHR30055:SF234">
    <property type="entry name" value="HTH-TYPE TRANSCRIPTIONAL REGULATOR BETI"/>
    <property type="match status" value="1"/>
</dbReference>
<feature type="DNA-binding region" description="H-T-H motif" evidence="4">
    <location>
        <begin position="32"/>
        <end position="51"/>
    </location>
</feature>
<dbReference type="EMBL" id="CP018082">
    <property type="protein sequence ID" value="APE33573.1"/>
    <property type="molecule type" value="Genomic_DNA"/>
</dbReference>
<dbReference type="KEGG" id="nsl:BOX37_05865"/>
<dbReference type="GO" id="GO:0003700">
    <property type="term" value="F:DNA-binding transcription factor activity"/>
    <property type="evidence" value="ECO:0007669"/>
    <property type="project" value="TreeGrafter"/>
</dbReference>
<reference evidence="6" key="1">
    <citation type="submission" date="2016-11" db="EMBL/GenBank/DDBJ databases">
        <authorList>
            <person name="Jaros S."/>
            <person name="Januszkiewicz K."/>
            <person name="Wedrychowicz H."/>
        </authorList>
    </citation>
    <scope>NUCLEOTIDE SEQUENCE [LARGE SCALE GENOMIC DNA]</scope>
    <source>
        <strain evidence="6">Y48</strain>
    </source>
</reference>
<dbReference type="PROSITE" id="PS50977">
    <property type="entry name" value="HTH_TETR_2"/>
    <property type="match status" value="1"/>
</dbReference>
<gene>
    <name evidence="6" type="ORF">BOX37_05865</name>
</gene>
<dbReference type="Pfam" id="PF13305">
    <property type="entry name" value="TetR_C_33"/>
    <property type="match status" value="1"/>
</dbReference>
<keyword evidence="2 4" id="KW-0238">DNA-binding</keyword>
<dbReference type="Gene3D" id="1.10.10.60">
    <property type="entry name" value="Homeodomain-like"/>
    <property type="match status" value="1"/>
</dbReference>
<dbReference type="InterPro" id="IPR025996">
    <property type="entry name" value="MT1864/Rv1816-like_C"/>
</dbReference>
<evidence type="ECO:0000256" key="4">
    <source>
        <dbReference type="PROSITE-ProRule" id="PRU00335"/>
    </source>
</evidence>
<dbReference type="GO" id="GO:0000976">
    <property type="term" value="F:transcription cis-regulatory region binding"/>
    <property type="evidence" value="ECO:0007669"/>
    <property type="project" value="TreeGrafter"/>
</dbReference>
<dbReference type="PRINTS" id="PR00455">
    <property type="entry name" value="HTHTETR"/>
</dbReference>
<evidence type="ECO:0000256" key="1">
    <source>
        <dbReference type="ARBA" id="ARBA00023015"/>
    </source>
</evidence>
<name>A0A1J0VNI4_9NOCA</name>
<dbReference type="InterPro" id="IPR036271">
    <property type="entry name" value="Tet_transcr_reg_TetR-rel_C_sf"/>
</dbReference>
<dbReference type="Pfam" id="PF00440">
    <property type="entry name" value="TetR_N"/>
    <property type="match status" value="1"/>
</dbReference>
<keyword evidence="1" id="KW-0805">Transcription regulation</keyword>
<dbReference type="PROSITE" id="PS01081">
    <property type="entry name" value="HTH_TETR_1"/>
    <property type="match status" value="1"/>
</dbReference>
<evidence type="ECO:0000313" key="7">
    <source>
        <dbReference type="Proteomes" id="UP000183810"/>
    </source>
</evidence>
<evidence type="ECO:0000313" key="6">
    <source>
        <dbReference type="EMBL" id="APE33573.1"/>
    </source>
</evidence>
<dbReference type="InterPro" id="IPR023772">
    <property type="entry name" value="DNA-bd_HTH_TetR-type_CS"/>
</dbReference>
<dbReference type="InterPro" id="IPR009057">
    <property type="entry name" value="Homeodomain-like_sf"/>
</dbReference>
<dbReference type="Gene3D" id="1.10.357.10">
    <property type="entry name" value="Tetracycline Repressor, domain 2"/>
    <property type="match status" value="1"/>
</dbReference>
<dbReference type="PANTHER" id="PTHR30055">
    <property type="entry name" value="HTH-TYPE TRANSCRIPTIONAL REGULATOR RUTR"/>
    <property type="match status" value="1"/>
</dbReference>
<dbReference type="Proteomes" id="UP000183810">
    <property type="component" value="Chromosome"/>
</dbReference>
<organism evidence="6 7">
    <name type="scientific">Nocardia mangyaensis</name>
    <dbReference type="NCBI Taxonomy" id="2213200"/>
    <lineage>
        <taxon>Bacteria</taxon>
        <taxon>Bacillati</taxon>
        <taxon>Actinomycetota</taxon>
        <taxon>Actinomycetes</taxon>
        <taxon>Mycobacteriales</taxon>
        <taxon>Nocardiaceae</taxon>
        <taxon>Nocardia</taxon>
    </lineage>
</organism>
<evidence type="ECO:0000256" key="3">
    <source>
        <dbReference type="ARBA" id="ARBA00023163"/>
    </source>
</evidence>
<dbReference type="AlphaFoldDB" id="A0A1J0VNI4"/>
<proteinExistence type="predicted"/>
<sequence>MEDVDVRKRRTMDVLLRAAEEVFRDRSIEDVTVEEIAERAGVAVGSIYNHFGSKAGLRAAVVERALEVDRSFIDMAFTPDRTPVQQLYAVAEQYLQFYLQYPEYFRMLAFPAEPGQYTAGRELSERMAKQIDAQNDRMVVAIQAAIDAGVARPVDAKKVAVVLLATWNGIISLNWRPDQLRRNESELRDLLETAADVVANGLLRSPLAGG</sequence>
<feature type="domain" description="HTH tetR-type" evidence="5">
    <location>
        <begin position="9"/>
        <end position="69"/>
    </location>
</feature>